<comment type="caution">
    <text evidence="2">The sequence shown here is derived from an EMBL/GenBank/DDBJ whole genome shotgun (WGS) entry which is preliminary data.</text>
</comment>
<protein>
    <submittedName>
        <fullName evidence="2">Nitronate monooxygenase</fullName>
    </submittedName>
</protein>
<dbReference type="Proteomes" id="UP000586042">
    <property type="component" value="Unassembled WGS sequence"/>
</dbReference>
<dbReference type="SUPFAM" id="SSF51412">
    <property type="entry name" value="Inosine monophosphate dehydrogenase (IMPDH)"/>
    <property type="match status" value="1"/>
</dbReference>
<name>A0A7Y6IAN4_9ACTN</name>
<evidence type="ECO:0000313" key="3">
    <source>
        <dbReference type="Proteomes" id="UP000586042"/>
    </source>
</evidence>
<keyword evidence="2" id="KW-0503">Monooxygenase</keyword>
<organism evidence="2 3">
    <name type="scientific">Nonomuraea montanisoli</name>
    <dbReference type="NCBI Taxonomy" id="2741721"/>
    <lineage>
        <taxon>Bacteria</taxon>
        <taxon>Bacillati</taxon>
        <taxon>Actinomycetota</taxon>
        <taxon>Actinomycetes</taxon>
        <taxon>Streptosporangiales</taxon>
        <taxon>Streptosporangiaceae</taxon>
        <taxon>Nonomuraea</taxon>
    </lineage>
</organism>
<sequence>MSETAFPVLIQGGMGVGVSGWRLARAVARTGQLGVVSGTALDVTLARRLQRGDPGGHLRRALACFPEPALAGRVLGRYFVPGGIAPGTPYRPVPRLGLRPNRARDELAVVANFAEVFLAKEGHDGPIGVNYLEKIQLATPAAVFGAMLAGADYVLMGAGIPTEIPDLLDAFAAHRPAEITVAVAGAGDDRHTIGLDPGTVLPRPAEPTRRPKLLAIVSSHVLAAYLARSPRTRPDGFVVETPVAGGHSAPPRGRPRLDAAGEPVYGPRDEADVGKVAALGLPFWLAGGYGGPGGLSRALAAGATGVQVGSAFALCRESGFDDALRRRLLRAAAAGTLEVHNDPRASPTGFPFKVARLPGTLSEPEVHERRPRLCDLGYLRTPYVRPDGALGYRCPAEPVDTYARKGGSVEEAEGRQCLCNGLTAAIGLPQHRGDGYREPALLTLGQDIAFLQGLPEDHSAADVVHRILPARESPGQGESRPGLSLDGGQTVMLQESRNPVSPR</sequence>
<dbReference type="Gene3D" id="3.20.20.70">
    <property type="entry name" value="Aldolase class I"/>
    <property type="match status" value="1"/>
</dbReference>
<dbReference type="PANTHER" id="PTHR32332">
    <property type="entry name" value="2-NITROPROPANE DIOXYGENASE"/>
    <property type="match status" value="1"/>
</dbReference>
<dbReference type="Pfam" id="PF03060">
    <property type="entry name" value="NMO"/>
    <property type="match status" value="1"/>
</dbReference>
<keyword evidence="2" id="KW-0560">Oxidoreductase</keyword>
<dbReference type="PANTHER" id="PTHR32332:SF33">
    <property type="entry name" value="NITRONATE MONOOXYGENASE DOMAIN-CONTAINING PROTEIN"/>
    <property type="match status" value="1"/>
</dbReference>
<reference evidence="2 3" key="1">
    <citation type="submission" date="2020-06" db="EMBL/GenBank/DDBJ databases">
        <title>Nonomuraea sp. SMC257, a novel actinomycete isolated from soil.</title>
        <authorList>
            <person name="Chanama M."/>
        </authorList>
    </citation>
    <scope>NUCLEOTIDE SEQUENCE [LARGE SCALE GENOMIC DNA]</scope>
    <source>
        <strain evidence="2 3">SMC257</strain>
    </source>
</reference>
<feature type="compositionally biased region" description="Polar residues" evidence="1">
    <location>
        <begin position="491"/>
        <end position="503"/>
    </location>
</feature>
<evidence type="ECO:0000256" key="1">
    <source>
        <dbReference type="SAM" id="MobiDB-lite"/>
    </source>
</evidence>
<dbReference type="RefSeq" id="WP_175592164.1">
    <property type="nucleotide sequence ID" value="NZ_JABWGN010000009.1"/>
</dbReference>
<accession>A0A7Y6IAN4</accession>
<dbReference type="GO" id="GO:0004497">
    <property type="term" value="F:monooxygenase activity"/>
    <property type="evidence" value="ECO:0007669"/>
    <property type="project" value="UniProtKB-KW"/>
</dbReference>
<dbReference type="InterPro" id="IPR013785">
    <property type="entry name" value="Aldolase_TIM"/>
</dbReference>
<evidence type="ECO:0000313" key="2">
    <source>
        <dbReference type="EMBL" id="NUW34747.1"/>
    </source>
</evidence>
<keyword evidence="3" id="KW-1185">Reference proteome</keyword>
<dbReference type="EMBL" id="JABWGN010000009">
    <property type="protein sequence ID" value="NUW34747.1"/>
    <property type="molecule type" value="Genomic_DNA"/>
</dbReference>
<feature type="region of interest" description="Disordered" evidence="1">
    <location>
        <begin position="470"/>
        <end position="503"/>
    </location>
</feature>
<proteinExistence type="predicted"/>
<dbReference type="AlphaFoldDB" id="A0A7Y6IAN4"/>
<gene>
    <name evidence="2" type="ORF">HTZ77_25415</name>
</gene>